<feature type="chain" id="PRO_5045526227" evidence="1">
    <location>
        <begin position="23"/>
        <end position="335"/>
    </location>
</feature>
<keyword evidence="3" id="KW-1185">Reference proteome</keyword>
<gene>
    <name evidence="2" type="ORF">QFW80_07100</name>
</gene>
<keyword evidence="1" id="KW-0732">Signal</keyword>
<proteinExistence type="predicted"/>
<comment type="caution">
    <text evidence="2">The sequence shown here is derived from an EMBL/GenBank/DDBJ whole genome shotgun (WGS) entry which is preliminary data.</text>
</comment>
<organism evidence="2 3">
    <name type="scientific">Luteimonas rhizosphaericola</name>
    <dbReference type="NCBI Taxonomy" id="3042024"/>
    <lineage>
        <taxon>Bacteria</taxon>
        <taxon>Pseudomonadati</taxon>
        <taxon>Pseudomonadota</taxon>
        <taxon>Gammaproteobacteria</taxon>
        <taxon>Lysobacterales</taxon>
        <taxon>Lysobacteraceae</taxon>
        <taxon>Luteimonas</taxon>
    </lineage>
</organism>
<dbReference type="InterPro" id="IPR051200">
    <property type="entry name" value="Host-pathogen_enzymatic-act"/>
</dbReference>
<sequence length="335" mass="34562">MIRFAAWLLGPLLCLANAAASAQGTLLVGNKSDDTVWRLSLEDGRRLGESPTGAGPHEIAVSADGRQAIVTDYGHQQPGASLSVLDATSGDPLRTIDLGGHGRPHGIRLLPGGDALVTTEASDALLRVDPGAGTVAQAIDVGAGVGHMVAVSRDGATAYVSKIAAGTVSRIDLASGRKTREAPAGKGAEGIEVAPDGRVWVTNREDDTLTVHDPDTLDTLATLSSEGFPIRVAFTPDGRHALVTNAKAGTLAVFDAASHRRVATVALRPEGSEAGETLLGRGAMPIGVVADPARPRVYVAISGADRIAVIDAVEWRVLDMWATGRQPDALAIVPE</sequence>
<evidence type="ECO:0000313" key="3">
    <source>
        <dbReference type="Proteomes" id="UP001156831"/>
    </source>
</evidence>
<dbReference type="Gene3D" id="2.130.10.10">
    <property type="entry name" value="YVTN repeat-like/Quinoprotein amine dehydrogenase"/>
    <property type="match status" value="2"/>
</dbReference>
<dbReference type="InterPro" id="IPR015943">
    <property type="entry name" value="WD40/YVTN_repeat-like_dom_sf"/>
</dbReference>
<dbReference type="PANTHER" id="PTHR47197">
    <property type="entry name" value="PROTEIN NIRF"/>
    <property type="match status" value="1"/>
</dbReference>
<dbReference type="SUPFAM" id="SSF50974">
    <property type="entry name" value="Nitrous oxide reductase, N-terminal domain"/>
    <property type="match status" value="1"/>
</dbReference>
<protein>
    <submittedName>
        <fullName evidence="2">YncE family protein</fullName>
    </submittedName>
</protein>
<dbReference type="Proteomes" id="UP001156831">
    <property type="component" value="Unassembled WGS sequence"/>
</dbReference>
<accession>A0ABT6JHZ0</accession>
<feature type="signal peptide" evidence="1">
    <location>
        <begin position="1"/>
        <end position="22"/>
    </location>
</feature>
<evidence type="ECO:0000256" key="1">
    <source>
        <dbReference type="SAM" id="SignalP"/>
    </source>
</evidence>
<evidence type="ECO:0000313" key="2">
    <source>
        <dbReference type="EMBL" id="MDH5830284.1"/>
    </source>
</evidence>
<dbReference type="PANTHER" id="PTHR47197:SF3">
    <property type="entry name" value="DIHYDRO-HEME D1 DEHYDROGENASE"/>
    <property type="match status" value="1"/>
</dbReference>
<dbReference type="InterPro" id="IPR011045">
    <property type="entry name" value="N2O_reductase_N"/>
</dbReference>
<name>A0ABT6JHZ0_9GAMM</name>
<dbReference type="RefSeq" id="WP_280600874.1">
    <property type="nucleotide sequence ID" value="NZ_JARXRN010000021.1"/>
</dbReference>
<dbReference type="EMBL" id="JARXRN010000021">
    <property type="protein sequence ID" value="MDH5830284.1"/>
    <property type="molecule type" value="Genomic_DNA"/>
</dbReference>
<reference evidence="2 3" key="1">
    <citation type="submission" date="2023-04" db="EMBL/GenBank/DDBJ databases">
        <title>Luteimonas sp. M1R5S18.</title>
        <authorList>
            <person name="Sun J.-Q."/>
        </authorList>
    </citation>
    <scope>NUCLEOTIDE SEQUENCE [LARGE SCALE GENOMIC DNA]</scope>
    <source>
        <strain evidence="2 3">M1R5S18</strain>
    </source>
</reference>